<accession>A0A8X6YUH3</accession>
<gene>
    <name evidence="1" type="ORF">TNIN_282821</name>
</gene>
<dbReference type="EMBL" id="BMAV01022767">
    <property type="protein sequence ID" value="GFY78009.1"/>
    <property type="molecule type" value="Genomic_DNA"/>
</dbReference>
<comment type="caution">
    <text evidence="1">The sequence shown here is derived from an EMBL/GenBank/DDBJ whole genome shotgun (WGS) entry which is preliminary data.</text>
</comment>
<keyword evidence="2" id="KW-1185">Reference proteome</keyword>
<name>A0A8X6YUH3_9ARAC</name>
<proteinExistence type="predicted"/>
<dbReference type="AlphaFoldDB" id="A0A8X6YUH3"/>
<dbReference type="Proteomes" id="UP000886998">
    <property type="component" value="Unassembled WGS sequence"/>
</dbReference>
<reference evidence="1" key="1">
    <citation type="submission" date="2020-08" db="EMBL/GenBank/DDBJ databases">
        <title>Multicomponent nature underlies the extraordinary mechanical properties of spider dragline silk.</title>
        <authorList>
            <person name="Kono N."/>
            <person name="Nakamura H."/>
            <person name="Mori M."/>
            <person name="Yoshida Y."/>
            <person name="Ohtoshi R."/>
            <person name="Malay A.D."/>
            <person name="Moran D.A.P."/>
            <person name="Tomita M."/>
            <person name="Numata K."/>
            <person name="Arakawa K."/>
        </authorList>
    </citation>
    <scope>NUCLEOTIDE SEQUENCE</scope>
</reference>
<protein>
    <submittedName>
        <fullName evidence="1">Uncharacterized protein</fullName>
    </submittedName>
</protein>
<organism evidence="1 2">
    <name type="scientific">Trichonephila inaurata madagascariensis</name>
    <dbReference type="NCBI Taxonomy" id="2747483"/>
    <lineage>
        <taxon>Eukaryota</taxon>
        <taxon>Metazoa</taxon>
        <taxon>Ecdysozoa</taxon>
        <taxon>Arthropoda</taxon>
        <taxon>Chelicerata</taxon>
        <taxon>Arachnida</taxon>
        <taxon>Araneae</taxon>
        <taxon>Araneomorphae</taxon>
        <taxon>Entelegynae</taxon>
        <taxon>Araneoidea</taxon>
        <taxon>Nephilidae</taxon>
        <taxon>Trichonephila</taxon>
        <taxon>Trichonephila inaurata</taxon>
    </lineage>
</organism>
<sequence>MNGGIDAVRNRIMPCYSIFDFYYLNVITSSHVLPNHKNNTLNDSLWYFLRMKAPARALRFTPSPPLECPYALLNASLRTSTAVQANMLKVTLLRCGLIL</sequence>
<evidence type="ECO:0000313" key="2">
    <source>
        <dbReference type="Proteomes" id="UP000886998"/>
    </source>
</evidence>
<evidence type="ECO:0000313" key="1">
    <source>
        <dbReference type="EMBL" id="GFY78009.1"/>
    </source>
</evidence>